<dbReference type="AlphaFoldDB" id="A0A7S4VFT8"/>
<proteinExistence type="predicted"/>
<name>A0A7S4VFT8_9STRA</name>
<feature type="chain" id="PRO_5030582246" description="ABM domain-containing protein" evidence="1">
    <location>
        <begin position="20"/>
        <end position="157"/>
    </location>
</feature>
<evidence type="ECO:0000313" key="3">
    <source>
        <dbReference type="EMBL" id="CAE4608616.1"/>
    </source>
</evidence>
<sequence>MVVLNRLIFSFAVFSLASAFTPTSSSAFFRPDAHGLRMSEGAAEPAKPESHNKEERYGIIVTLKSKEGKMEELLELSKGHFLRQHDGREPNATLASIVMPLPDDPNTVRFFEQWVSKEDYELHSKPNENLQFFFDNAGPLLDDAPVIVEAPMIHFTK</sequence>
<dbReference type="InterPro" id="IPR007138">
    <property type="entry name" value="ABM_dom"/>
</dbReference>
<dbReference type="PROSITE" id="PS51725">
    <property type="entry name" value="ABM"/>
    <property type="match status" value="1"/>
</dbReference>
<accession>A0A7S4VFT8</accession>
<dbReference type="Gene3D" id="3.30.70.100">
    <property type="match status" value="1"/>
</dbReference>
<feature type="signal peptide" evidence="1">
    <location>
        <begin position="1"/>
        <end position="19"/>
    </location>
</feature>
<keyword evidence="1" id="KW-0732">Signal</keyword>
<protein>
    <recommendedName>
        <fullName evidence="2">ABM domain-containing protein</fullName>
    </recommendedName>
</protein>
<evidence type="ECO:0000259" key="2">
    <source>
        <dbReference type="PROSITE" id="PS51725"/>
    </source>
</evidence>
<organism evidence="3">
    <name type="scientific">Ditylum brightwellii</name>
    <dbReference type="NCBI Taxonomy" id="49249"/>
    <lineage>
        <taxon>Eukaryota</taxon>
        <taxon>Sar</taxon>
        <taxon>Stramenopiles</taxon>
        <taxon>Ochrophyta</taxon>
        <taxon>Bacillariophyta</taxon>
        <taxon>Mediophyceae</taxon>
        <taxon>Lithodesmiophycidae</taxon>
        <taxon>Lithodesmiales</taxon>
        <taxon>Lithodesmiaceae</taxon>
        <taxon>Ditylum</taxon>
    </lineage>
</organism>
<dbReference type="EMBL" id="HBNS01019662">
    <property type="protein sequence ID" value="CAE4608616.1"/>
    <property type="molecule type" value="Transcribed_RNA"/>
</dbReference>
<feature type="domain" description="ABM" evidence="2">
    <location>
        <begin position="57"/>
        <end position="150"/>
    </location>
</feature>
<evidence type="ECO:0000256" key="1">
    <source>
        <dbReference type="SAM" id="SignalP"/>
    </source>
</evidence>
<gene>
    <name evidence="3" type="ORF">DBRI00130_LOCUS15648</name>
</gene>
<dbReference type="SUPFAM" id="SSF54909">
    <property type="entry name" value="Dimeric alpha+beta barrel"/>
    <property type="match status" value="1"/>
</dbReference>
<reference evidence="3" key="1">
    <citation type="submission" date="2021-01" db="EMBL/GenBank/DDBJ databases">
        <authorList>
            <person name="Corre E."/>
            <person name="Pelletier E."/>
            <person name="Niang G."/>
            <person name="Scheremetjew M."/>
            <person name="Finn R."/>
            <person name="Kale V."/>
            <person name="Holt S."/>
            <person name="Cochrane G."/>
            <person name="Meng A."/>
            <person name="Brown T."/>
            <person name="Cohen L."/>
        </authorList>
    </citation>
    <scope>NUCLEOTIDE SEQUENCE</scope>
    <source>
        <strain evidence="3">GSO104</strain>
    </source>
</reference>
<dbReference type="InterPro" id="IPR011008">
    <property type="entry name" value="Dimeric_a/b-barrel"/>
</dbReference>